<reference evidence="1 2" key="1">
    <citation type="journal article" date="2016" name="Gene">
        <title>PacBio SMRT assembly of a complex multi-replicon genome reveals chlorocatechol degradative operon in a region of genome plasticity.</title>
        <authorList>
            <person name="Ricker N."/>
            <person name="Shen S.Y."/>
            <person name="Goordial J."/>
            <person name="Jin S."/>
            <person name="Fulthorpe R.R."/>
        </authorList>
    </citation>
    <scope>NUCLEOTIDE SEQUENCE [LARGE SCALE GENOMIC DNA]</scope>
    <source>
        <strain evidence="1 2">OLGA172</strain>
    </source>
</reference>
<accession>A0A160FR98</accession>
<gene>
    <name evidence="1" type="ORF">AYM40_22115</name>
</gene>
<dbReference type="RefSeq" id="WP_063498410.1">
    <property type="nucleotide sequence ID" value="NZ_CP014579.1"/>
</dbReference>
<dbReference type="Proteomes" id="UP000076852">
    <property type="component" value="Chromosome 2"/>
</dbReference>
<evidence type="ECO:0000313" key="2">
    <source>
        <dbReference type="Proteomes" id="UP000076852"/>
    </source>
</evidence>
<protein>
    <submittedName>
        <fullName evidence="1">Uncharacterized protein</fullName>
    </submittedName>
</protein>
<proteinExistence type="predicted"/>
<sequence>MRLFAREFLTVGTREQAIQLRQAFVFAVCLAFSESNRELVKKFARKRDFEQKTCWNTKKTSNCA</sequence>
<dbReference type="STRING" id="1804984.AYM40_22115"/>
<dbReference type="EMBL" id="CP014579">
    <property type="protein sequence ID" value="ANB75116.1"/>
    <property type="molecule type" value="Genomic_DNA"/>
</dbReference>
<dbReference type="OrthoDB" id="9880763at2"/>
<organism evidence="1 2">
    <name type="scientific">Paraburkholderia phytofirmans OLGA172</name>
    <dbReference type="NCBI Taxonomy" id="1417228"/>
    <lineage>
        <taxon>Bacteria</taxon>
        <taxon>Pseudomonadati</taxon>
        <taxon>Pseudomonadota</taxon>
        <taxon>Betaproteobacteria</taxon>
        <taxon>Burkholderiales</taxon>
        <taxon>Burkholderiaceae</taxon>
        <taxon>Paraburkholderia</taxon>
    </lineage>
</organism>
<dbReference type="AlphaFoldDB" id="A0A160FR98"/>
<keyword evidence="2" id="KW-1185">Reference proteome</keyword>
<evidence type="ECO:0000313" key="1">
    <source>
        <dbReference type="EMBL" id="ANB75116.1"/>
    </source>
</evidence>
<name>A0A160FR98_9BURK</name>
<dbReference type="KEGG" id="buz:AYM40_22115"/>